<evidence type="ECO:0000313" key="3">
    <source>
        <dbReference type="Proteomes" id="UP000613580"/>
    </source>
</evidence>
<comment type="caution">
    <text evidence="2">The sequence shown here is derived from an EMBL/GenBank/DDBJ whole genome shotgun (WGS) entry which is preliminary data.</text>
</comment>
<dbReference type="Proteomes" id="UP000613580">
    <property type="component" value="Unassembled WGS sequence"/>
</dbReference>
<organism evidence="2 3">
    <name type="scientific">Mycena chlorophos</name>
    <name type="common">Agaric fungus</name>
    <name type="synonym">Agaricus chlorophos</name>
    <dbReference type="NCBI Taxonomy" id="658473"/>
    <lineage>
        <taxon>Eukaryota</taxon>
        <taxon>Fungi</taxon>
        <taxon>Dikarya</taxon>
        <taxon>Basidiomycota</taxon>
        <taxon>Agaricomycotina</taxon>
        <taxon>Agaricomycetes</taxon>
        <taxon>Agaricomycetidae</taxon>
        <taxon>Agaricales</taxon>
        <taxon>Marasmiineae</taxon>
        <taxon>Mycenaceae</taxon>
        <taxon>Mycena</taxon>
    </lineage>
</organism>
<name>A0A8H6S6R6_MYCCL</name>
<evidence type="ECO:0000313" key="2">
    <source>
        <dbReference type="EMBL" id="KAF7292345.1"/>
    </source>
</evidence>
<gene>
    <name evidence="2" type="ORF">HMN09_01218500</name>
</gene>
<protein>
    <submittedName>
        <fullName evidence="2">Uncharacterized protein</fullName>
    </submittedName>
</protein>
<proteinExistence type="predicted"/>
<dbReference type="EMBL" id="JACAZE010000022">
    <property type="protein sequence ID" value="KAF7292345.1"/>
    <property type="molecule type" value="Genomic_DNA"/>
</dbReference>
<reference evidence="2" key="1">
    <citation type="submission" date="2020-05" db="EMBL/GenBank/DDBJ databases">
        <title>Mycena genomes resolve the evolution of fungal bioluminescence.</title>
        <authorList>
            <person name="Tsai I.J."/>
        </authorList>
    </citation>
    <scope>NUCLEOTIDE SEQUENCE</scope>
    <source>
        <strain evidence="2">110903Hualien_Pintung</strain>
    </source>
</reference>
<accession>A0A8H6S6R6</accession>
<feature type="compositionally biased region" description="Basic residues" evidence="1">
    <location>
        <begin position="56"/>
        <end position="71"/>
    </location>
</feature>
<keyword evidence="3" id="KW-1185">Reference proteome</keyword>
<feature type="region of interest" description="Disordered" evidence="1">
    <location>
        <begin position="1"/>
        <end position="105"/>
    </location>
</feature>
<sequence>MDQLVCNLDSTTPQLNAPHLDPSLPHNWATLGPARHPNRHQQHLESVNGSRTDRQPKKRHGRANRRSHVKLSRPLAPNDETQRPLARTTRVSRPSGPPPSNSSWWAQIEAATKRLGKLDCMTFHFGAFRSTNGIDSDHPASRPQ</sequence>
<dbReference type="AlphaFoldDB" id="A0A8H6S6R6"/>
<evidence type="ECO:0000256" key="1">
    <source>
        <dbReference type="SAM" id="MobiDB-lite"/>
    </source>
</evidence>